<name>A0A402A7K9_9CHLR</name>
<keyword evidence="3" id="KW-1185">Reference proteome</keyword>
<dbReference type="AlphaFoldDB" id="A0A402A7K9"/>
<evidence type="ECO:0000313" key="2">
    <source>
        <dbReference type="EMBL" id="GCE15144.1"/>
    </source>
</evidence>
<sequence length="61" mass="6951">MYLTIFGEVEQHEHVSLEIDVASLYSAFEKVKDGRKDRGKRYPIALILMLLCMISPVIPGE</sequence>
<evidence type="ECO:0000313" key="3">
    <source>
        <dbReference type="Proteomes" id="UP000287352"/>
    </source>
</evidence>
<comment type="caution">
    <text evidence="2">The sequence shown here is derived from an EMBL/GenBank/DDBJ whole genome shotgun (WGS) entry which is preliminary data.</text>
</comment>
<gene>
    <name evidence="2" type="ORF">KTT_50030</name>
</gene>
<dbReference type="Proteomes" id="UP000287352">
    <property type="component" value="Unassembled WGS sequence"/>
</dbReference>
<protein>
    <recommendedName>
        <fullName evidence="4">H repeat-associated protein N-terminal domain-containing protein</fullName>
    </recommendedName>
</protein>
<proteinExistence type="predicted"/>
<dbReference type="EMBL" id="BIFR01000002">
    <property type="protein sequence ID" value="GCE15144.1"/>
    <property type="molecule type" value="Genomic_DNA"/>
</dbReference>
<reference evidence="3" key="1">
    <citation type="submission" date="2018-12" db="EMBL/GenBank/DDBJ databases">
        <title>Tengunoibacter tsumagoiensis gen. nov., sp. nov., Dictyobacter kobayashii sp. nov., D. alpinus sp. nov., and D. joshuensis sp. nov. and description of Dictyobacteraceae fam. nov. within the order Ktedonobacterales isolated from Tengu-no-mugimeshi.</title>
        <authorList>
            <person name="Wang C.M."/>
            <person name="Zheng Y."/>
            <person name="Sakai Y."/>
            <person name="Toyoda A."/>
            <person name="Minakuchi Y."/>
            <person name="Abe K."/>
            <person name="Yokota A."/>
            <person name="Yabe S."/>
        </authorList>
    </citation>
    <scope>NUCLEOTIDE SEQUENCE [LARGE SCALE GENOMIC DNA]</scope>
    <source>
        <strain evidence="3">Uno3</strain>
    </source>
</reference>
<keyword evidence="1" id="KW-1133">Transmembrane helix</keyword>
<keyword evidence="1" id="KW-0472">Membrane</keyword>
<feature type="transmembrane region" description="Helical" evidence="1">
    <location>
        <begin position="42"/>
        <end position="59"/>
    </location>
</feature>
<organism evidence="2 3">
    <name type="scientific">Tengunoibacter tsumagoiensis</name>
    <dbReference type="NCBI Taxonomy" id="2014871"/>
    <lineage>
        <taxon>Bacteria</taxon>
        <taxon>Bacillati</taxon>
        <taxon>Chloroflexota</taxon>
        <taxon>Ktedonobacteria</taxon>
        <taxon>Ktedonobacterales</taxon>
        <taxon>Dictyobacteraceae</taxon>
        <taxon>Tengunoibacter</taxon>
    </lineage>
</organism>
<keyword evidence="1" id="KW-0812">Transmembrane</keyword>
<accession>A0A402A7K9</accession>
<evidence type="ECO:0008006" key="4">
    <source>
        <dbReference type="Google" id="ProtNLM"/>
    </source>
</evidence>
<evidence type="ECO:0000256" key="1">
    <source>
        <dbReference type="SAM" id="Phobius"/>
    </source>
</evidence>